<feature type="coiled-coil region" evidence="1">
    <location>
        <begin position="178"/>
        <end position="205"/>
    </location>
</feature>
<evidence type="ECO:0000313" key="2">
    <source>
        <dbReference type="EMBL" id="BDU15381.1"/>
    </source>
</evidence>
<organism evidence="2 3">
    <name type="scientific">Lysobacter auxotrophicus</name>
    <dbReference type="NCBI Taxonomy" id="2992573"/>
    <lineage>
        <taxon>Bacteria</taxon>
        <taxon>Pseudomonadati</taxon>
        <taxon>Pseudomonadota</taxon>
        <taxon>Gammaproteobacteria</taxon>
        <taxon>Lysobacterales</taxon>
        <taxon>Lysobacteraceae</taxon>
        <taxon>Lysobacter</taxon>
    </lineage>
</organism>
<name>A0ABM8DA30_9GAMM</name>
<sequence>MKALINQSLDGKDATYAALREAKRLGYVAIRRRRGGDGRFTEVVWTINWNVPPPSAQESRASYVPRVQNPCFQTLAGTTQASIRETRSEEVPERLQQVVQSKEQQRSSLIEWEPCVTELQKHALEINFRDLSLDLAQQVADELAGCIELGQVKECPIKYGKGIAKNARGGGFTPKAGIAVMERRKKRLTEERVREQRRAEELALRAKVAAQMADPATQQRIRAMQKAVRDVVREPHVPVSR</sequence>
<reference evidence="2 3" key="1">
    <citation type="journal article" date="2023" name="Int. J. Syst. Evol. Microbiol.">
        <title>Physiological and genomic analyses of cobalamin (vitamin B12)-auxotrophy of Lysobacter auxotrophicus sp. nov., a methionine-auxotrophic chitinolytic bacterium isolated from chitin-treated soil.</title>
        <authorList>
            <person name="Saito A."/>
            <person name="Dohra H."/>
            <person name="Hamada M."/>
            <person name="Moriuchi R."/>
            <person name="Kotsuchibashi Y."/>
            <person name="Mori K."/>
        </authorList>
    </citation>
    <scope>NUCLEOTIDE SEQUENCE [LARGE SCALE GENOMIC DNA]</scope>
    <source>
        <strain evidence="2 3">5-21a</strain>
    </source>
</reference>
<keyword evidence="1" id="KW-0175">Coiled coil</keyword>
<evidence type="ECO:0000313" key="3">
    <source>
        <dbReference type="Proteomes" id="UP001317822"/>
    </source>
</evidence>
<protein>
    <recommendedName>
        <fullName evidence="4">Replication protein</fullName>
    </recommendedName>
</protein>
<accession>A0ABM8DA30</accession>
<proteinExistence type="predicted"/>
<evidence type="ECO:0008006" key="4">
    <source>
        <dbReference type="Google" id="ProtNLM"/>
    </source>
</evidence>
<keyword evidence="3" id="KW-1185">Reference proteome</keyword>
<dbReference type="Proteomes" id="UP001317822">
    <property type="component" value="Chromosome"/>
</dbReference>
<dbReference type="EMBL" id="AP027041">
    <property type="protein sequence ID" value="BDU15381.1"/>
    <property type="molecule type" value="Genomic_DNA"/>
</dbReference>
<evidence type="ECO:0000256" key="1">
    <source>
        <dbReference type="SAM" id="Coils"/>
    </source>
</evidence>
<gene>
    <name evidence="2" type="ORF">LA521A_05820</name>
</gene>
<dbReference type="RefSeq" id="WP_281780888.1">
    <property type="nucleotide sequence ID" value="NZ_AP027041.1"/>
</dbReference>